<dbReference type="Pfam" id="PF09828">
    <property type="entry name" value="ChrB_C"/>
    <property type="match status" value="1"/>
</dbReference>
<gene>
    <name evidence="2" type="ORF">A3D35_01850</name>
</gene>
<sequence>MGILKHVNTIVTHHQPHLDEISAIWLILRFGTEIFPGVESAEIISTKSGGEELNGTPEKLEEDGFLLIGIGGGRFDEHPGGKSKGVEGKCCFDLVLEAMGLQDDLSFSQIIRFVRNTDLKGVSQPFDLASLVKAMNAKYPDPEMVIDWTMKILDAKYDQQVSFLRAKEALEKTATRYEISKGDKTLTLMVGKTDDKEFSKACRANGAAVVIQQWQRGNVMIFTNKSKEVKLGTVVGRIRKEEQGFSGKPKGQEDLFAEGSILGWYYHTEGQMLLNGSIGHSEIPPTKISLERIIDIVRYNIKVS</sequence>
<dbReference type="AlphaFoldDB" id="A0A1G2HYU8"/>
<proteinExistence type="predicted"/>
<dbReference type="EMBL" id="MHOS01000048">
    <property type="protein sequence ID" value="OGZ66988.1"/>
    <property type="molecule type" value="Genomic_DNA"/>
</dbReference>
<dbReference type="Proteomes" id="UP000176421">
    <property type="component" value="Unassembled WGS sequence"/>
</dbReference>
<comment type="caution">
    <text evidence="2">The sequence shown here is derived from an EMBL/GenBank/DDBJ whole genome shotgun (WGS) entry which is preliminary data.</text>
</comment>
<evidence type="ECO:0000313" key="2">
    <source>
        <dbReference type="EMBL" id="OGZ66988.1"/>
    </source>
</evidence>
<dbReference type="STRING" id="1802206.A3D35_01850"/>
<reference evidence="2 3" key="1">
    <citation type="journal article" date="2016" name="Nat. Commun.">
        <title>Thousands of microbial genomes shed light on interconnected biogeochemical processes in an aquifer system.</title>
        <authorList>
            <person name="Anantharaman K."/>
            <person name="Brown C.T."/>
            <person name="Hug L.A."/>
            <person name="Sharon I."/>
            <person name="Castelle C.J."/>
            <person name="Probst A.J."/>
            <person name="Thomas B.C."/>
            <person name="Singh A."/>
            <person name="Wilkins M.J."/>
            <person name="Karaoz U."/>
            <person name="Brodie E.L."/>
            <person name="Williams K.H."/>
            <person name="Hubbard S.S."/>
            <person name="Banfield J.F."/>
        </authorList>
    </citation>
    <scope>NUCLEOTIDE SEQUENCE [LARGE SCALE GENOMIC DNA]</scope>
</reference>
<dbReference type="InterPro" id="IPR018634">
    <property type="entry name" value="ChrB_C"/>
</dbReference>
<evidence type="ECO:0000313" key="3">
    <source>
        <dbReference type="Proteomes" id="UP000176421"/>
    </source>
</evidence>
<name>A0A1G2HYU8_9BACT</name>
<evidence type="ECO:0000259" key="1">
    <source>
        <dbReference type="Pfam" id="PF09828"/>
    </source>
</evidence>
<accession>A0A1G2HYU8</accession>
<organism evidence="2 3">
    <name type="scientific">Candidatus Staskawiczbacteria bacterium RIFCSPHIGHO2_02_FULL_34_9</name>
    <dbReference type="NCBI Taxonomy" id="1802206"/>
    <lineage>
        <taxon>Bacteria</taxon>
        <taxon>Candidatus Staskawicziibacteriota</taxon>
    </lineage>
</organism>
<feature type="domain" description="ChrB C-terminal" evidence="1">
    <location>
        <begin position="11"/>
        <end position="158"/>
    </location>
</feature>
<protein>
    <recommendedName>
        <fullName evidence="1">ChrB C-terminal domain-containing protein</fullName>
    </recommendedName>
</protein>